<proteinExistence type="predicted"/>
<name>A0A5B7DHI5_PORTR</name>
<dbReference type="AlphaFoldDB" id="A0A5B7DHI5"/>
<organism evidence="1 2">
    <name type="scientific">Portunus trituberculatus</name>
    <name type="common">Swimming crab</name>
    <name type="synonym">Neptunus trituberculatus</name>
    <dbReference type="NCBI Taxonomy" id="210409"/>
    <lineage>
        <taxon>Eukaryota</taxon>
        <taxon>Metazoa</taxon>
        <taxon>Ecdysozoa</taxon>
        <taxon>Arthropoda</taxon>
        <taxon>Crustacea</taxon>
        <taxon>Multicrustacea</taxon>
        <taxon>Malacostraca</taxon>
        <taxon>Eumalacostraca</taxon>
        <taxon>Eucarida</taxon>
        <taxon>Decapoda</taxon>
        <taxon>Pleocyemata</taxon>
        <taxon>Brachyura</taxon>
        <taxon>Eubrachyura</taxon>
        <taxon>Portunoidea</taxon>
        <taxon>Portunidae</taxon>
        <taxon>Portuninae</taxon>
        <taxon>Portunus</taxon>
    </lineage>
</organism>
<accession>A0A5B7DHI5</accession>
<protein>
    <submittedName>
        <fullName evidence="1">Uncharacterized protein</fullName>
    </submittedName>
</protein>
<evidence type="ECO:0000313" key="1">
    <source>
        <dbReference type="EMBL" id="MPC20664.1"/>
    </source>
</evidence>
<comment type="caution">
    <text evidence="1">The sequence shown here is derived from an EMBL/GenBank/DDBJ whole genome shotgun (WGS) entry which is preliminary data.</text>
</comment>
<sequence>MAYNERYYRCHPSSQAGKRLSTVTLRAAKQIMKGGLGRRHLHPLRAILLVPSIRDIVESITSTDVTTIALQQEGKREGRRLTRVKLGKDEVRCQMGLIKAVTVRASERERRVVTHSSRKASLQVSASAGVHKSQCGALWTLHPLAQCDRSSTNDVRGGQVAAVGERGGAWVELRTGVVGWDGLGWDGLDSPRYLLDHEFCLLSSVALTETLYSLTLIIFQAHRDDKLGIR</sequence>
<evidence type="ECO:0000313" key="2">
    <source>
        <dbReference type="Proteomes" id="UP000324222"/>
    </source>
</evidence>
<dbReference type="Proteomes" id="UP000324222">
    <property type="component" value="Unassembled WGS sequence"/>
</dbReference>
<dbReference type="EMBL" id="VSRR010000897">
    <property type="protein sequence ID" value="MPC20664.1"/>
    <property type="molecule type" value="Genomic_DNA"/>
</dbReference>
<keyword evidence="2" id="KW-1185">Reference proteome</keyword>
<reference evidence="1 2" key="1">
    <citation type="submission" date="2019-05" db="EMBL/GenBank/DDBJ databases">
        <title>Another draft genome of Portunus trituberculatus and its Hox gene families provides insights of decapod evolution.</title>
        <authorList>
            <person name="Jeong J.-H."/>
            <person name="Song I."/>
            <person name="Kim S."/>
            <person name="Choi T."/>
            <person name="Kim D."/>
            <person name="Ryu S."/>
            <person name="Kim W."/>
        </authorList>
    </citation>
    <scope>NUCLEOTIDE SEQUENCE [LARGE SCALE GENOMIC DNA]</scope>
    <source>
        <tissue evidence="1">Muscle</tissue>
    </source>
</reference>
<gene>
    <name evidence="1" type="ORF">E2C01_013618</name>
</gene>